<accession>A0A117PWM9</accession>
<keyword evidence="3" id="KW-0479">Metal-binding</keyword>
<keyword evidence="7" id="KW-1133">Transmembrane helix</keyword>
<dbReference type="PRINTS" id="PR00359">
    <property type="entry name" value="BP450"/>
</dbReference>
<dbReference type="FunFam" id="1.10.630.10:FF:000018">
    <property type="entry name" value="Cytochrome P450 monooxygenase"/>
    <property type="match status" value="1"/>
</dbReference>
<dbReference type="InterPro" id="IPR001128">
    <property type="entry name" value="Cyt_P450"/>
</dbReference>
<dbReference type="Gene3D" id="1.10.630.10">
    <property type="entry name" value="Cytochrome P450"/>
    <property type="match status" value="1"/>
</dbReference>
<evidence type="ECO:0000313" key="9">
    <source>
        <dbReference type="Proteomes" id="UP000053127"/>
    </source>
</evidence>
<dbReference type="GO" id="GO:0004497">
    <property type="term" value="F:monooxygenase activity"/>
    <property type="evidence" value="ECO:0007669"/>
    <property type="project" value="UniProtKB-KW"/>
</dbReference>
<dbReference type="GO" id="GO:0016705">
    <property type="term" value="F:oxidoreductase activity, acting on paired donors, with incorporation or reduction of molecular oxygen"/>
    <property type="evidence" value="ECO:0007669"/>
    <property type="project" value="InterPro"/>
</dbReference>
<evidence type="ECO:0000256" key="5">
    <source>
        <dbReference type="ARBA" id="ARBA00023004"/>
    </source>
</evidence>
<dbReference type="CDD" id="cd11029">
    <property type="entry name" value="CYP107-like"/>
    <property type="match status" value="1"/>
</dbReference>
<keyword evidence="7" id="KW-0472">Membrane</keyword>
<dbReference type="STRING" id="67386.AQI95_42900"/>
<comment type="caution">
    <text evidence="8">The sequence shown here is derived from an EMBL/GenBank/DDBJ whole genome shotgun (WGS) entry which is preliminary data.</text>
</comment>
<dbReference type="GO" id="GO:0005506">
    <property type="term" value="F:iron ion binding"/>
    <property type="evidence" value="ECO:0007669"/>
    <property type="project" value="InterPro"/>
</dbReference>
<dbReference type="AlphaFoldDB" id="A0A117PWM9"/>
<name>A0A117PWM9_9ACTN</name>
<evidence type="ECO:0000256" key="6">
    <source>
        <dbReference type="ARBA" id="ARBA00023033"/>
    </source>
</evidence>
<keyword evidence="4" id="KW-0560">Oxidoreductase</keyword>
<evidence type="ECO:0000256" key="2">
    <source>
        <dbReference type="ARBA" id="ARBA00022617"/>
    </source>
</evidence>
<evidence type="ECO:0000256" key="4">
    <source>
        <dbReference type="ARBA" id="ARBA00023002"/>
    </source>
</evidence>
<keyword evidence="7" id="KW-0812">Transmembrane</keyword>
<dbReference type="GO" id="GO:0020037">
    <property type="term" value="F:heme binding"/>
    <property type="evidence" value="ECO:0007669"/>
    <property type="project" value="InterPro"/>
</dbReference>
<protein>
    <submittedName>
        <fullName evidence="8">Cytochrome</fullName>
    </submittedName>
</protein>
<evidence type="ECO:0000256" key="3">
    <source>
        <dbReference type="ARBA" id="ARBA00022723"/>
    </source>
</evidence>
<dbReference type="PANTHER" id="PTHR46696:SF1">
    <property type="entry name" value="CYTOCHROME P450 YJIB-RELATED"/>
    <property type="match status" value="1"/>
</dbReference>
<dbReference type="Pfam" id="PF00067">
    <property type="entry name" value="p450"/>
    <property type="match status" value="1"/>
</dbReference>
<keyword evidence="9" id="KW-1185">Reference proteome</keyword>
<sequence>MTTDARTAVPSLDSDLFHIDQYEAYAALREREPVSKVSFIGREAYLITRHAEAKAALGDLRLSNDLKKQPPEVELPTYHGIPEDVRPYFANNMGSNDPPAHTRLRGLVAREFTARRVESMRGRIEQLAEQLLDGLTGQDETDLVERFAYPLPITVISELLGVEKCYQGDFGRWSNEFLVIDADRVEQREQAARALVGFILELIDRRRADPGDDLLSALIHVHEEDEDRLSTDELASVVLILLIAGFETSVSLIAMATYLLLTHPGELAKVRQDPSILPNAVEEVLRFLGPAEITTRGSLEPVEIGGVHIPAHSTVLIAGAAANRDPRRFPDPERFDVTRDAGGHLSLGHGIHFCVGGPLARLECEIALRALLTRFPGLDLAIEPDQVRWRRSFLRGIESLPVRLGR</sequence>
<reference evidence="8 9" key="1">
    <citation type="submission" date="2015-10" db="EMBL/GenBank/DDBJ databases">
        <title>Draft genome sequence of Streptomyces yokosukanensis DSM 40224, type strain for the species Streptomyces yokosukanensis.</title>
        <authorList>
            <person name="Ruckert C."/>
            <person name="Winkler A."/>
            <person name="Kalinowski J."/>
            <person name="Kampfer P."/>
            <person name="Glaeser S."/>
        </authorList>
    </citation>
    <scope>NUCLEOTIDE SEQUENCE [LARGE SCALE GENOMIC DNA]</scope>
    <source>
        <strain evidence="8 9">DSM 40224</strain>
    </source>
</reference>
<comment type="similarity">
    <text evidence="1">Belongs to the cytochrome P450 family.</text>
</comment>
<dbReference type="InterPro" id="IPR036396">
    <property type="entry name" value="Cyt_P450_sf"/>
</dbReference>
<dbReference type="EMBL" id="LMWN01000104">
    <property type="protein sequence ID" value="KUM95978.1"/>
    <property type="molecule type" value="Genomic_DNA"/>
</dbReference>
<evidence type="ECO:0000256" key="7">
    <source>
        <dbReference type="SAM" id="Phobius"/>
    </source>
</evidence>
<keyword evidence="6" id="KW-0503">Monooxygenase</keyword>
<dbReference type="OrthoDB" id="142769at2"/>
<evidence type="ECO:0000256" key="1">
    <source>
        <dbReference type="ARBA" id="ARBA00010617"/>
    </source>
</evidence>
<keyword evidence="2" id="KW-0349">Heme</keyword>
<dbReference type="SUPFAM" id="SSF48264">
    <property type="entry name" value="Cytochrome P450"/>
    <property type="match status" value="1"/>
</dbReference>
<gene>
    <name evidence="8" type="ORF">AQI95_42900</name>
</gene>
<dbReference type="PANTHER" id="PTHR46696">
    <property type="entry name" value="P450, PUTATIVE (EUROFUNG)-RELATED"/>
    <property type="match status" value="1"/>
</dbReference>
<dbReference type="RefSeq" id="WP_067136780.1">
    <property type="nucleotide sequence ID" value="NZ_JBFACD010000015.1"/>
</dbReference>
<dbReference type="Proteomes" id="UP000053127">
    <property type="component" value="Unassembled WGS sequence"/>
</dbReference>
<keyword evidence="5" id="KW-0408">Iron</keyword>
<evidence type="ECO:0000313" key="8">
    <source>
        <dbReference type="EMBL" id="KUM95978.1"/>
    </source>
</evidence>
<feature type="transmembrane region" description="Helical" evidence="7">
    <location>
        <begin position="234"/>
        <end position="261"/>
    </location>
</feature>
<dbReference type="InterPro" id="IPR002397">
    <property type="entry name" value="Cyt_P450_B"/>
</dbReference>
<proteinExistence type="inferred from homology"/>
<organism evidence="8 9">
    <name type="scientific">Streptomyces yokosukanensis</name>
    <dbReference type="NCBI Taxonomy" id="67386"/>
    <lineage>
        <taxon>Bacteria</taxon>
        <taxon>Bacillati</taxon>
        <taxon>Actinomycetota</taxon>
        <taxon>Actinomycetes</taxon>
        <taxon>Kitasatosporales</taxon>
        <taxon>Streptomycetaceae</taxon>
        <taxon>Streptomyces</taxon>
    </lineage>
</organism>